<keyword evidence="2" id="KW-1185">Reference proteome</keyword>
<comment type="caution">
    <text evidence="1">The sequence shown here is derived from an EMBL/GenBank/DDBJ whole genome shotgun (WGS) entry which is preliminary data.</text>
</comment>
<gene>
    <name evidence="1" type="ORF">DVH24_013320</name>
</gene>
<dbReference type="EMBL" id="RDQH01000342">
    <property type="protein sequence ID" value="RXH70574.1"/>
    <property type="molecule type" value="Genomic_DNA"/>
</dbReference>
<reference evidence="1 2" key="1">
    <citation type="submission" date="2018-10" db="EMBL/GenBank/DDBJ databases">
        <title>A high-quality apple genome assembly.</title>
        <authorList>
            <person name="Hu J."/>
        </authorList>
    </citation>
    <scope>NUCLEOTIDE SEQUENCE [LARGE SCALE GENOMIC DNA]</scope>
    <source>
        <strain evidence="2">cv. HFTH1</strain>
        <tissue evidence="1">Young leaf</tissue>
    </source>
</reference>
<protein>
    <submittedName>
        <fullName evidence="1">Uncharacterized protein</fullName>
    </submittedName>
</protein>
<name>A0A498HJR9_MALDO</name>
<evidence type="ECO:0000313" key="1">
    <source>
        <dbReference type="EMBL" id="RXH70574.1"/>
    </source>
</evidence>
<dbReference type="Proteomes" id="UP000290289">
    <property type="component" value="Chromosome 16"/>
</dbReference>
<accession>A0A498HJR9</accession>
<organism evidence="1 2">
    <name type="scientific">Malus domestica</name>
    <name type="common">Apple</name>
    <name type="synonym">Pyrus malus</name>
    <dbReference type="NCBI Taxonomy" id="3750"/>
    <lineage>
        <taxon>Eukaryota</taxon>
        <taxon>Viridiplantae</taxon>
        <taxon>Streptophyta</taxon>
        <taxon>Embryophyta</taxon>
        <taxon>Tracheophyta</taxon>
        <taxon>Spermatophyta</taxon>
        <taxon>Magnoliopsida</taxon>
        <taxon>eudicotyledons</taxon>
        <taxon>Gunneridae</taxon>
        <taxon>Pentapetalae</taxon>
        <taxon>rosids</taxon>
        <taxon>fabids</taxon>
        <taxon>Rosales</taxon>
        <taxon>Rosaceae</taxon>
        <taxon>Amygdaloideae</taxon>
        <taxon>Maleae</taxon>
        <taxon>Malus</taxon>
    </lineage>
</organism>
<dbReference type="AlphaFoldDB" id="A0A498HJR9"/>
<sequence length="92" mass="10002">MASSSKTTSNLSLSDLKQLDDMKYAPKDYDQILQNMLTQESMCAHTIKMIVELTRYGLNLDVATEIGSQAGNNGIVPKVVPLTSVMDSYASA</sequence>
<proteinExistence type="predicted"/>
<evidence type="ECO:0000313" key="2">
    <source>
        <dbReference type="Proteomes" id="UP000290289"/>
    </source>
</evidence>